<comment type="similarity">
    <text evidence="3">Belongs to the LAMTOR1 family.</text>
</comment>
<dbReference type="PANTHER" id="PTHR13401">
    <property type="entry name" value="RAGULATOR COMPLEX PROTEIN LAMTOR1"/>
    <property type="match status" value="1"/>
</dbReference>
<evidence type="ECO:0000256" key="6">
    <source>
        <dbReference type="ARBA" id="ARBA00022753"/>
    </source>
</evidence>
<keyword evidence="9" id="KW-0458">Lysosome</keyword>
<dbReference type="GO" id="GO:0045121">
    <property type="term" value="C:membrane raft"/>
    <property type="evidence" value="ECO:0007669"/>
    <property type="project" value="InterPro"/>
</dbReference>
<evidence type="ECO:0000256" key="7">
    <source>
        <dbReference type="ARBA" id="ARBA00023136"/>
    </source>
</evidence>
<dbReference type="InterPro" id="IPR028209">
    <property type="entry name" value="LAMTOR1/MEH1"/>
</dbReference>
<evidence type="ECO:0000256" key="9">
    <source>
        <dbReference type="ARBA" id="ARBA00023228"/>
    </source>
</evidence>
<evidence type="ECO:0000256" key="2">
    <source>
        <dbReference type="ARBA" id="ARBA00004577"/>
    </source>
</evidence>
<dbReference type="GO" id="GO:0007040">
    <property type="term" value="P:lysosome organization"/>
    <property type="evidence" value="ECO:0007669"/>
    <property type="project" value="InterPro"/>
</dbReference>
<dbReference type="GO" id="GO:0016197">
    <property type="term" value="P:endosomal transport"/>
    <property type="evidence" value="ECO:0007669"/>
    <property type="project" value="InterPro"/>
</dbReference>
<evidence type="ECO:0000256" key="12">
    <source>
        <dbReference type="SAM" id="Coils"/>
    </source>
</evidence>
<proteinExistence type="inferred from homology"/>
<evidence type="ECO:0000256" key="5">
    <source>
        <dbReference type="ARBA" id="ARBA00022707"/>
    </source>
</evidence>
<dbReference type="GO" id="GO:0001919">
    <property type="term" value="P:regulation of receptor recycling"/>
    <property type="evidence" value="ECO:0007669"/>
    <property type="project" value="InterPro"/>
</dbReference>
<keyword evidence="7" id="KW-0472">Membrane</keyword>
<dbReference type="PANTHER" id="PTHR13401:SF2">
    <property type="entry name" value="RAGULATOR COMPLEX PROTEIN LAMTOR1"/>
    <property type="match status" value="1"/>
</dbReference>
<dbReference type="GO" id="GO:0042632">
    <property type="term" value="P:cholesterol homeostasis"/>
    <property type="evidence" value="ECO:0007669"/>
    <property type="project" value="InterPro"/>
</dbReference>
<dbReference type="GO" id="GO:0032008">
    <property type="term" value="P:positive regulation of TOR signaling"/>
    <property type="evidence" value="ECO:0007669"/>
    <property type="project" value="InterPro"/>
</dbReference>
<evidence type="ECO:0000256" key="3">
    <source>
        <dbReference type="ARBA" id="ARBA00010861"/>
    </source>
</evidence>
<feature type="region of interest" description="Disordered" evidence="13">
    <location>
        <begin position="115"/>
        <end position="136"/>
    </location>
</feature>
<keyword evidence="5" id="KW-0519">Myristate</keyword>
<dbReference type="GO" id="GO:0043410">
    <property type="term" value="P:positive regulation of MAPK cascade"/>
    <property type="evidence" value="ECO:0007669"/>
    <property type="project" value="InterPro"/>
</dbReference>
<keyword evidence="6" id="KW-0967">Endosome</keyword>
<evidence type="ECO:0000313" key="14">
    <source>
        <dbReference type="Proteomes" id="UP000095283"/>
    </source>
</evidence>
<dbReference type="GO" id="GO:0005765">
    <property type="term" value="C:lysosomal membrane"/>
    <property type="evidence" value="ECO:0007669"/>
    <property type="project" value="UniProtKB-SubCell"/>
</dbReference>
<dbReference type="GO" id="GO:0071230">
    <property type="term" value="P:cellular response to amino acid stimulus"/>
    <property type="evidence" value="ECO:0007669"/>
    <property type="project" value="InterPro"/>
</dbReference>
<organism evidence="14 15">
    <name type="scientific">Heterorhabditis bacteriophora</name>
    <name type="common">Entomopathogenic nematode worm</name>
    <dbReference type="NCBI Taxonomy" id="37862"/>
    <lineage>
        <taxon>Eukaryota</taxon>
        <taxon>Metazoa</taxon>
        <taxon>Ecdysozoa</taxon>
        <taxon>Nematoda</taxon>
        <taxon>Chromadorea</taxon>
        <taxon>Rhabditida</taxon>
        <taxon>Rhabditina</taxon>
        <taxon>Rhabditomorpha</taxon>
        <taxon>Strongyloidea</taxon>
        <taxon>Heterorhabditidae</taxon>
        <taxon>Heterorhabditis</taxon>
    </lineage>
</organism>
<evidence type="ECO:0000256" key="11">
    <source>
        <dbReference type="ARBA" id="ARBA00032695"/>
    </source>
</evidence>
<name>A0A1I7XKZ1_HETBA</name>
<keyword evidence="12" id="KW-0175">Coiled coil</keyword>
<evidence type="ECO:0000256" key="10">
    <source>
        <dbReference type="ARBA" id="ARBA00023288"/>
    </source>
</evidence>
<reference evidence="15" key="1">
    <citation type="submission" date="2016-11" db="UniProtKB">
        <authorList>
            <consortium name="WormBaseParasite"/>
        </authorList>
    </citation>
    <scope>IDENTIFICATION</scope>
</reference>
<dbReference type="AlphaFoldDB" id="A0A1I7XKZ1"/>
<protein>
    <recommendedName>
        <fullName evidence="4">Ragulator complex protein LAMTOR1</fullName>
    </recommendedName>
    <alternativeName>
        <fullName evidence="11">Late endosomal/lysosomal adaptor and MAPK and MTOR activator 1</fullName>
    </alternativeName>
</protein>
<dbReference type="GO" id="GO:0005085">
    <property type="term" value="F:guanyl-nucleotide exchange factor activity"/>
    <property type="evidence" value="ECO:0007669"/>
    <property type="project" value="TreeGrafter"/>
</dbReference>
<feature type="coiled-coil region" evidence="12">
    <location>
        <begin position="55"/>
        <end position="83"/>
    </location>
</feature>
<sequence>MDIIKKICCCNGEDDDQSAPYERLNDEDSVTIVRSREEGHLNGGVDDTDYVSTTTEAVKKELKTKEQEEQEALNRILENTQHNIIDVSHMEGMALNTSDYIERARQYEEAVRSHDLSASRGVNSTLHNSGKHGKRLLEDSGNRVADWLGRPSLTAETIEEIRQHTASISKQRKNMQKYIQHYLKHLLSNHKLCRGLHSVYLIITGFVDIHYYLFPRTGVINSKFKKSFEYHFALTGWYYIKNNCQVTRYFQQIILICDINNECSSQLVD</sequence>
<dbReference type="PROSITE" id="PS50007">
    <property type="entry name" value="PIPLC_X_DOMAIN"/>
    <property type="match status" value="1"/>
</dbReference>
<evidence type="ECO:0000256" key="1">
    <source>
        <dbReference type="ARBA" id="ARBA00004122"/>
    </source>
</evidence>
<evidence type="ECO:0000256" key="8">
    <source>
        <dbReference type="ARBA" id="ARBA00023139"/>
    </source>
</evidence>
<dbReference type="Pfam" id="PF15454">
    <property type="entry name" value="LAMTOR"/>
    <property type="match status" value="1"/>
</dbReference>
<keyword evidence="14" id="KW-1185">Reference proteome</keyword>
<keyword evidence="10" id="KW-0449">Lipoprotein</keyword>
<dbReference type="GO" id="GO:0060090">
    <property type="term" value="F:molecular adaptor activity"/>
    <property type="evidence" value="ECO:0007669"/>
    <property type="project" value="TreeGrafter"/>
</dbReference>
<dbReference type="Proteomes" id="UP000095283">
    <property type="component" value="Unplaced"/>
</dbReference>
<evidence type="ECO:0000256" key="4">
    <source>
        <dbReference type="ARBA" id="ARBA00016099"/>
    </source>
</evidence>
<keyword evidence="8" id="KW-0564">Palmitate</keyword>
<dbReference type="SMART" id="SM01262">
    <property type="entry name" value="LAMTOR"/>
    <property type="match status" value="1"/>
</dbReference>
<dbReference type="GO" id="GO:0071986">
    <property type="term" value="C:Ragulator complex"/>
    <property type="evidence" value="ECO:0007669"/>
    <property type="project" value="InterPro"/>
</dbReference>
<dbReference type="GO" id="GO:0031902">
    <property type="term" value="C:late endosome membrane"/>
    <property type="evidence" value="ECO:0007669"/>
    <property type="project" value="UniProtKB-SubCell"/>
</dbReference>
<comment type="subcellular location">
    <subcellularLocation>
        <location evidence="2">Late endosome membrane</location>
        <topology evidence="2">Lipid-anchor</topology>
        <orientation evidence="2">Cytoplasmic side</orientation>
    </subcellularLocation>
    <subcellularLocation>
        <location evidence="1">Lysosome membrane</location>
        <topology evidence="1">Lipid-anchor</topology>
        <orientation evidence="1">Cytoplasmic side</orientation>
    </subcellularLocation>
</comment>
<accession>A0A1I7XKZ1</accession>
<evidence type="ECO:0000256" key="13">
    <source>
        <dbReference type="SAM" id="MobiDB-lite"/>
    </source>
</evidence>
<evidence type="ECO:0000313" key="15">
    <source>
        <dbReference type="WBParaSite" id="Hba_18450"/>
    </source>
</evidence>
<dbReference type="WBParaSite" id="Hba_18450">
    <property type="protein sequence ID" value="Hba_18450"/>
    <property type="gene ID" value="Hba_18450"/>
</dbReference>